<dbReference type="InterPro" id="IPR000506">
    <property type="entry name" value="KARI_C"/>
</dbReference>
<dbReference type="InterPro" id="IPR036291">
    <property type="entry name" value="NAD(P)-bd_dom_sf"/>
</dbReference>
<dbReference type="EC" id="1.1.1.86" evidence="7"/>
<evidence type="ECO:0000259" key="23">
    <source>
        <dbReference type="PROSITE" id="PS51850"/>
    </source>
</evidence>
<proteinExistence type="inferred from homology"/>
<dbReference type="InterPro" id="IPR013116">
    <property type="entry name" value="KARI_N"/>
</dbReference>
<evidence type="ECO:0000256" key="16">
    <source>
        <dbReference type="ARBA" id="ARBA00023304"/>
    </source>
</evidence>
<evidence type="ECO:0000256" key="21">
    <source>
        <dbReference type="ARBA" id="ARBA00074052"/>
    </source>
</evidence>
<feature type="binding site" evidence="22">
    <location>
        <position position="507"/>
    </location>
    <ligand>
        <name>substrate</name>
    </ligand>
</feature>
<feature type="binding site" evidence="22">
    <location>
        <position position="304"/>
    </location>
    <ligand>
        <name>Mg(2+)</name>
        <dbReference type="ChEBI" id="CHEBI:18420"/>
        <label>1</label>
    </ligand>
</feature>
<feature type="domain" description="KARI C-terminal knotted" evidence="24">
    <location>
        <begin position="455"/>
        <end position="581"/>
    </location>
</feature>
<evidence type="ECO:0000256" key="13">
    <source>
        <dbReference type="ARBA" id="ARBA00022857"/>
    </source>
</evidence>
<comment type="subcellular location">
    <subcellularLocation>
        <location evidence="2">Plastid</location>
        <location evidence="2">Chloroplast</location>
    </subcellularLocation>
</comment>
<organism evidence="25 26">
    <name type="scientific">Cuscuta europaea</name>
    <name type="common">European dodder</name>
    <dbReference type="NCBI Taxonomy" id="41803"/>
    <lineage>
        <taxon>Eukaryota</taxon>
        <taxon>Viridiplantae</taxon>
        <taxon>Streptophyta</taxon>
        <taxon>Embryophyta</taxon>
        <taxon>Tracheophyta</taxon>
        <taxon>Spermatophyta</taxon>
        <taxon>Magnoliopsida</taxon>
        <taxon>eudicotyledons</taxon>
        <taxon>Gunneridae</taxon>
        <taxon>Pentapetalae</taxon>
        <taxon>asterids</taxon>
        <taxon>lamiids</taxon>
        <taxon>Solanales</taxon>
        <taxon>Convolvulaceae</taxon>
        <taxon>Cuscuteae</taxon>
        <taxon>Cuscuta</taxon>
        <taxon>Cuscuta subgen. Cuscuta</taxon>
    </lineage>
</organism>
<dbReference type="FunFam" id="1.10.1040.10:FF:000015">
    <property type="entry name" value="Ketol-acid reductoisomerase"/>
    <property type="match status" value="1"/>
</dbReference>
<evidence type="ECO:0000256" key="5">
    <source>
        <dbReference type="ARBA" id="ARBA00010318"/>
    </source>
</evidence>
<keyword evidence="10" id="KW-0934">Plastid</keyword>
<dbReference type="FunFam" id="3.40.50.720:FF:000146">
    <property type="entry name" value="Ketol-acid reductoisomerase"/>
    <property type="match status" value="1"/>
</dbReference>
<reference evidence="25" key="1">
    <citation type="submission" date="2022-07" db="EMBL/GenBank/DDBJ databases">
        <authorList>
            <person name="Macas J."/>
            <person name="Novak P."/>
            <person name="Neumann P."/>
        </authorList>
    </citation>
    <scope>NUCLEOTIDE SEQUENCE</scope>
</reference>
<dbReference type="GO" id="GO:0000287">
    <property type="term" value="F:magnesium ion binding"/>
    <property type="evidence" value="ECO:0007669"/>
    <property type="project" value="UniProtKB-ARBA"/>
</dbReference>
<dbReference type="Gene3D" id="3.40.50.720">
    <property type="entry name" value="NAD(P)-binding Rossmann-like Domain"/>
    <property type="match status" value="1"/>
</dbReference>
<keyword evidence="11 22" id="KW-0479">Metal-binding</keyword>
<evidence type="ECO:0000256" key="4">
    <source>
        <dbReference type="ARBA" id="ARBA00004885"/>
    </source>
</evidence>
<keyword evidence="12 22" id="KW-0460">Magnesium</keyword>
<evidence type="ECO:0000256" key="20">
    <source>
        <dbReference type="ARBA" id="ARBA00049021"/>
    </source>
</evidence>
<comment type="subunit">
    <text evidence="6">Homodimer.</text>
</comment>
<evidence type="ECO:0000256" key="2">
    <source>
        <dbReference type="ARBA" id="ARBA00004229"/>
    </source>
</evidence>
<keyword evidence="9 22" id="KW-0028">Amino-acid biosynthesis</keyword>
<evidence type="ECO:0000313" key="26">
    <source>
        <dbReference type="Proteomes" id="UP001152484"/>
    </source>
</evidence>
<dbReference type="GO" id="GO:0070402">
    <property type="term" value="F:NADPH binding"/>
    <property type="evidence" value="ECO:0007669"/>
    <property type="project" value="UniProtKB-ARBA"/>
</dbReference>
<evidence type="ECO:0000256" key="6">
    <source>
        <dbReference type="ARBA" id="ARBA00011738"/>
    </source>
</evidence>
<keyword evidence="14" id="KW-0809">Transit peptide</keyword>
<evidence type="ECO:0000256" key="9">
    <source>
        <dbReference type="ARBA" id="ARBA00022605"/>
    </source>
</evidence>
<comment type="similarity">
    <text evidence="5 22">Belongs to the ketol-acid reductoisomerase family.</text>
</comment>
<evidence type="ECO:0000256" key="1">
    <source>
        <dbReference type="ARBA" id="ARBA00001946"/>
    </source>
</evidence>
<dbReference type="PANTHER" id="PTHR21371">
    <property type="entry name" value="KETOL-ACID REDUCTOISOMERASE, MITOCHONDRIAL"/>
    <property type="match status" value="1"/>
</dbReference>
<dbReference type="EMBL" id="CAMAPE010000011">
    <property type="protein sequence ID" value="CAH9079805.1"/>
    <property type="molecule type" value="Genomic_DNA"/>
</dbReference>
<dbReference type="InterPro" id="IPR013328">
    <property type="entry name" value="6PGD_dom2"/>
</dbReference>
<dbReference type="GO" id="GO:0009099">
    <property type="term" value="P:L-valine biosynthetic process"/>
    <property type="evidence" value="ECO:0007669"/>
    <property type="project" value="UniProtKB-UniRule"/>
</dbReference>
<dbReference type="GO" id="GO:0009097">
    <property type="term" value="P:isoleucine biosynthetic process"/>
    <property type="evidence" value="ECO:0007669"/>
    <property type="project" value="UniProtKB-UniRule"/>
</dbReference>
<dbReference type="Pfam" id="PF01450">
    <property type="entry name" value="KARI_C"/>
    <property type="match status" value="2"/>
</dbReference>
<evidence type="ECO:0000256" key="14">
    <source>
        <dbReference type="ARBA" id="ARBA00022946"/>
    </source>
</evidence>
<sequence length="583" mass="63525">MSVAAPTSFSSASFKTLAKPTFKNLHHNLGFLSTPKALFKPLRVRLLPSGGPISGSASAAVMVSAPATIKSLDSFDFETSLFKKEKISLAGHDEYIVRGGRDLFKLLPDAFKGVKQIGVIGWGSQGPAQAQNLRDSLLEADSDIVVKIGLRKASRSFNEARTAGFTEENGTLGDIWETVSESDLVLLLISDSAQADNYEKIFSHMKPNSILGLSHGFLLGHLQSLGLGFPNNISVIAVCPKGMGPSVRRLYVQGKEINGAGINSSFAVHQDIDGRATDVALGWSVALGSPFTFATTLEQEYKSDIFGERGILLGAVHGVVESLFRRYTDNGMDEELAYKNTVECITGIISKTISTQGMLAVYNSLTDEGKKEFEIAYSASYYPCMDILYECYEDVAAGSEIRSVVLAGRRFYEKEGLPAFPMGKIDQTRMWKVGQRVRAVRPAGHLGPLNPFTAGVYVALMMAQIEVLRKKGHSYSEIINESVIESVDSLNPFMHARGVSFMVDNCSTTARLGSRKWAPRFDYILTQQALVAVDNSATVNRDLIGNFLRDPVHGAIEVCAQLRPTVDISVPADADFVRPELRQ</sequence>
<keyword evidence="8" id="KW-0150">Chloroplast</keyword>
<evidence type="ECO:0000259" key="24">
    <source>
        <dbReference type="PROSITE" id="PS51851"/>
    </source>
</evidence>
<feature type="binding site" evidence="22">
    <location>
        <position position="304"/>
    </location>
    <ligand>
        <name>Mg(2+)</name>
        <dbReference type="ChEBI" id="CHEBI:18420"/>
        <label>2</label>
    </ligand>
</feature>
<dbReference type="Proteomes" id="UP001152484">
    <property type="component" value="Unassembled WGS sequence"/>
</dbReference>
<evidence type="ECO:0000313" key="25">
    <source>
        <dbReference type="EMBL" id="CAH9079805.1"/>
    </source>
</evidence>
<dbReference type="GO" id="GO:0004455">
    <property type="term" value="F:ketol-acid reductoisomerase activity"/>
    <property type="evidence" value="ECO:0007669"/>
    <property type="project" value="UniProtKB-UniRule"/>
</dbReference>
<dbReference type="Pfam" id="PF07991">
    <property type="entry name" value="KARI_N"/>
    <property type="match status" value="1"/>
</dbReference>
<evidence type="ECO:0000256" key="22">
    <source>
        <dbReference type="PROSITE-ProRule" id="PRU01198"/>
    </source>
</evidence>
<evidence type="ECO:0000256" key="10">
    <source>
        <dbReference type="ARBA" id="ARBA00022640"/>
    </source>
</evidence>
<feature type="binding site" evidence="22">
    <location>
        <position position="481"/>
    </location>
    <ligand>
        <name>Mg(2+)</name>
        <dbReference type="ChEBI" id="CHEBI:18420"/>
        <label>2</label>
    </ligand>
</feature>
<evidence type="ECO:0000256" key="18">
    <source>
        <dbReference type="ARBA" id="ARBA00030593"/>
    </source>
</evidence>
<comment type="pathway">
    <text evidence="4">Amino-acid biosynthesis; L-isoleucine biosynthesis; L-isoleucine from 2-oxobutanoate: step 2/4.</text>
</comment>
<dbReference type="InterPro" id="IPR008927">
    <property type="entry name" value="6-PGluconate_DH-like_C_sf"/>
</dbReference>
<accession>A0A9P1E557</accession>
<comment type="caution">
    <text evidence="22">Lacks conserved residue(s) required for the propagation of feature annotation.</text>
</comment>
<feature type="binding site" evidence="22">
    <location>
        <position position="308"/>
    </location>
    <ligand>
        <name>Mg(2+)</name>
        <dbReference type="ChEBI" id="CHEBI:18420"/>
        <label>1</label>
    </ligand>
</feature>
<keyword evidence="26" id="KW-1185">Reference proteome</keyword>
<dbReference type="InterPro" id="IPR013023">
    <property type="entry name" value="KARI"/>
</dbReference>
<dbReference type="SUPFAM" id="SSF51735">
    <property type="entry name" value="NAD(P)-binding Rossmann-fold domains"/>
    <property type="match status" value="1"/>
</dbReference>
<dbReference type="PANTHER" id="PTHR21371:SF1">
    <property type="entry name" value="KETOL-ACID REDUCTOISOMERASE, MITOCHONDRIAL"/>
    <property type="match status" value="1"/>
</dbReference>
<protein>
    <recommendedName>
        <fullName evidence="21">Ketol-acid reductoisomerase, chloroplastic</fullName>
        <ecNumber evidence="7">1.1.1.86</ecNumber>
    </recommendedName>
    <alternativeName>
        <fullName evidence="18">Acetohydroxy-acid reductoisomerase</fullName>
    </alternativeName>
    <alternativeName>
        <fullName evidence="17">Alpha-keto-beta-hydroxylacyl reductoisomerase</fullName>
    </alternativeName>
</protein>
<dbReference type="GO" id="GO:0042803">
    <property type="term" value="F:protein homodimerization activity"/>
    <property type="evidence" value="ECO:0007669"/>
    <property type="project" value="UniProtKB-ARBA"/>
</dbReference>
<dbReference type="Gene3D" id="1.10.1040.10">
    <property type="entry name" value="N-(1-d-carboxylethyl)-l-norvaline Dehydrogenase, domain 2"/>
    <property type="match status" value="1"/>
</dbReference>
<gene>
    <name evidence="25" type="ORF">CEURO_LOCUS7241</name>
</gene>
<dbReference type="OrthoDB" id="10255643at2759"/>
<dbReference type="SUPFAM" id="SSF48179">
    <property type="entry name" value="6-phosphogluconate dehydrogenase C-terminal domain-like"/>
    <property type="match status" value="1"/>
</dbReference>
<feature type="binding site" evidence="22">
    <location>
        <position position="485"/>
    </location>
    <ligand>
        <name>Mg(2+)</name>
        <dbReference type="ChEBI" id="CHEBI:18420"/>
        <label>2</label>
    </ligand>
</feature>
<evidence type="ECO:0000256" key="7">
    <source>
        <dbReference type="ARBA" id="ARBA00013102"/>
    </source>
</evidence>
<evidence type="ECO:0000256" key="17">
    <source>
        <dbReference type="ARBA" id="ARBA00030209"/>
    </source>
</evidence>
<comment type="catalytic activity">
    <reaction evidence="19">
        <text>(2R,3R)-2,3-dihydroxy-3-methylpentanoate + NADP(+) = (S)-2-ethyl-2-hydroxy-3-oxobutanoate + NADPH + H(+)</text>
        <dbReference type="Rhea" id="RHEA:13493"/>
        <dbReference type="ChEBI" id="CHEBI:15378"/>
        <dbReference type="ChEBI" id="CHEBI:49256"/>
        <dbReference type="ChEBI" id="CHEBI:49258"/>
        <dbReference type="ChEBI" id="CHEBI:57783"/>
        <dbReference type="ChEBI" id="CHEBI:58349"/>
        <dbReference type="EC" id="1.1.1.86"/>
    </reaction>
</comment>
<evidence type="ECO:0000256" key="15">
    <source>
        <dbReference type="ARBA" id="ARBA00023002"/>
    </source>
</evidence>
<evidence type="ECO:0000256" key="12">
    <source>
        <dbReference type="ARBA" id="ARBA00022842"/>
    </source>
</evidence>
<comment type="caution">
    <text evidence="25">The sequence shown here is derived from an EMBL/GenBank/DDBJ whole genome shotgun (WGS) entry which is preliminary data.</text>
</comment>
<keyword evidence="13" id="KW-0521">NADP</keyword>
<comment type="cofactor">
    <cofactor evidence="1">
        <name>Mg(2+)</name>
        <dbReference type="ChEBI" id="CHEBI:18420"/>
    </cofactor>
</comment>
<name>A0A9P1E557_CUSEU</name>
<dbReference type="PROSITE" id="PS51850">
    <property type="entry name" value="KARI_N"/>
    <property type="match status" value="1"/>
</dbReference>
<evidence type="ECO:0000256" key="11">
    <source>
        <dbReference type="ARBA" id="ARBA00022723"/>
    </source>
</evidence>
<keyword evidence="15 22" id="KW-0560">Oxidoreductase</keyword>
<dbReference type="GO" id="GO:0009507">
    <property type="term" value="C:chloroplast"/>
    <property type="evidence" value="ECO:0007669"/>
    <property type="project" value="UniProtKB-SubCell"/>
</dbReference>
<comment type="pathway">
    <text evidence="3">Amino-acid biosynthesis; L-valine biosynthesis; L-valine from pyruvate: step 2/4.</text>
</comment>
<feature type="domain" description="KARI C-terminal knotted" evidence="24">
    <location>
        <begin position="296"/>
        <end position="444"/>
    </location>
</feature>
<dbReference type="PROSITE" id="PS51851">
    <property type="entry name" value="KARI_C"/>
    <property type="match status" value="2"/>
</dbReference>
<evidence type="ECO:0000256" key="3">
    <source>
        <dbReference type="ARBA" id="ARBA00004864"/>
    </source>
</evidence>
<feature type="domain" description="KARI N-terminal Rossmann" evidence="23">
    <location>
        <begin position="97"/>
        <end position="295"/>
    </location>
</feature>
<evidence type="ECO:0000256" key="8">
    <source>
        <dbReference type="ARBA" id="ARBA00022528"/>
    </source>
</evidence>
<evidence type="ECO:0000256" key="19">
    <source>
        <dbReference type="ARBA" id="ARBA00047612"/>
    </source>
</evidence>
<dbReference type="GO" id="GO:0005739">
    <property type="term" value="C:mitochondrion"/>
    <property type="evidence" value="ECO:0007669"/>
    <property type="project" value="TreeGrafter"/>
</dbReference>
<comment type="catalytic activity">
    <reaction evidence="20">
        <text>(2R)-2,3-dihydroxy-3-methylbutanoate + NADP(+) = (2S)-2-acetolactate + NADPH + H(+)</text>
        <dbReference type="Rhea" id="RHEA:22068"/>
        <dbReference type="ChEBI" id="CHEBI:15378"/>
        <dbReference type="ChEBI" id="CHEBI:49072"/>
        <dbReference type="ChEBI" id="CHEBI:57783"/>
        <dbReference type="ChEBI" id="CHEBI:58349"/>
        <dbReference type="ChEBI" id="CHEBI:58476"/>
        <dbReference type="EC" id="1.1.1.86"/>
    </reaction>
</comment>
<keyword evidence="16 22" id="KW-0100">Branched-chain amino acid biosynthesis</keyword>
<dbReference type="AlphaFoldDB" id="A0A9P1E557"/>